<dbReference type="Gene3D" id="1.10.287.950">
    <property type="entry name" value="Methyl-accepting chemotaxis protein"/>
    <property type="match status" value="1"/>
</dbReference>
<evidence type="ECO:0000256" key="3">
    <source>
        <dbReference type="ARBA" id="ARBA00023224"/>
    </source>
</evidence>
<feature type="domain" description="PAC" evidence="8">
    <location>
        <begin position="212"/>
        <end position="264"/>
    </location>
</feature>
<comment type="subcellular location">
    <subcellularLocation>
        <location evidence="1">Cell inner membrane</location>
        <topology evidence="1">Multi-pass membrane protein</topology>
    </subcellularLocation>
</comment>
<dbReference type="InterPro" id="IPR004090">
    <property type="entry name" value="Chemotax_Me-accpt_rcpt"/>
</dbReference>
<evidence type="ECO:0000256" key="1">
    <source>
        <dbReference type="ARBA" id="ARBA00004429"/>
    </source>
</evidence>
<evidence type="ECO:0000313" key="10">
    <source>
        <dbReference type="EMBL" id="MCX2724889.1"/>
    </source>
</evidence>
<evidence type="ECO:0000256" key="5">
    <source>
        <dbReference type="PROSITE-ProRule" id="PRU00284"/>
    </source>
</evidence>
<keyword evidence="2" id="KW-0472">Membrane</keyword>
<dbReference type="InterPro" id="IPR013655">
    <property type="entry name" value="PAS_fold_3"/>
</dbReference>
<dbReference type="PROSITE" id="PS50111">
    <property type="entry name" value="CHEMOTAXIS_TRANSDUC_2"/>
    <property type="match status" value="1"/>
</dbReference>
<evidence type="ECO:0000256" key="4">
    <source>
        <dbReference type="ARBA" id="ARBA00029447"/>
    </source>
</evidence>
<dbReference type="InterPro" id="IPR000014">
    <property type="entry name" value="PAS"/>
</dbReference>
<dbReference type="RefSeq" id="WP_265965260.1">
    <property type="nucleotide sequence ID" value="NZ_JAPEVI010000003.1"/>
</dbReference>
<dbReference type="EMBL" id="JAPEVI010000003">
    <property type="protein sequence ID" value="MCX2724889.1"/>
    <property type="molecule type" value="Genomic_DNA"/>
</dbReference>
<feature type="domain" description="T-SNARE coiled-coil homology" evidence="9">
    <location>
        <begin position="417"/>
        <end position="479"/>
    </location>
</feature>
<dbReference type="InterPro" id="IPR000700">
    <property type="entry name" value="PAS-assoc_C"/>
</dbReference>
<feature type="domain" description="PAS" evidence="7">
    <location>
        <begin position="17"/>
        <end position="59"/>
    </location>
</feature>
<dbReference type="InterPro" id="IPR000727">
    <property type="entry name" value="T_SNARE_dom"/>
</dbReference>
<evidence type="ECO:0000259" key="9">
    <source>
        <dbReference type="PROSITE" id="PS50192"/>
    </source>
</evidence>
<evidence type="ECO:0000259" key="7">
    <source>
        <dbReference type="PROSITE" id="PS50112"/>
    </source>
</evidence>
<dbReference type="InterPro" id="IPR004089">
    <property type="entry name" value="MCPsignal_dom"/>
</dbReference>
<comment type="caution">
    <text evidence="10">The sequence shown here is derived from an EMBL/GenBank/DDBJ whole genome shotgun (WGS) entry which is preliminary data.</text>
</comment>
<feature type="domain" description="PAS" evidence="7">
    <location>
        <begin position="153"/>
        <end position="183"/>
    </location>
</feature>
<dbReference type="Pfam" id="PF00015">
    <property type="entry name" value="MCPsignal"/>
    <property type="match status" value="1"/>
</dbReference>
<dbReference type="Pfam" id="PF13188">
    <property type="entry name" value="PAS_8"/>
    <property type="match status" value="1"/>
</dbReference>
<dbReference type="PANTHER" id="PTHR32089:SF112">
    <property type="entry name" value="LYSOZYME-LIKE PROTEIN-RELATED"/>
    <property type="match status" value="1"/>
</dbReference>
<evidence type="ECO:0000259" key="6">
    <source>
        <dbReference type="PROSITE" id="PS50111"/>
    </source>
</evidence>
<comment type="similarity">
    <text evidence="4">Belongs to the methyl-accepting chemotaxis (MCP) protein family.</text>
</comment>
<dbReference type="SUPFAM" id="SSF55785">
    <property type="entry name" value="PYP-like sensor domain (PAS domain)"/>
    <property type="match status" value="1"/>
</dbReference>
<dbReference type="PROSITE" id="PS50192">
    <property type="entry name" value="T_SNARE"/>
    <property type="match status" value="1"/>
</dbReference>
<dbReference type="CDD" id="cd00130">
    <property type="entry name" value="PAS"/>
    <property type="match status" value="1"/>
</dbReference>
<accession>A0ABT3R6W9</accession>
<dbReference type="PROSITE" id="PS50113">
    <property type="entry name" value="PAC"/>
    <property type="match status" value="1"/>
</dbReference>
<keyword evidence="3 5" id="KW-0807">Transducer</keyword>
<dbReference type="SMART" id="SM00091">
    <property type="entry name" value="PAS"/>
    <property type="match status" value="2"/>
</dbReference>
<dbReference type="Proteomes" id="UP001300261">
    <property type="component" value="Unassembled WGS sequence"/>
</dbReference>
<evidence type="ECO:0000259" key="8">
    <source>
        <dbReference type="PROSITE" id="PS50113"/>
    </source>
</evidence>
<dbReference type="InterPro" id="IPR035965">
    <property type="entry name" value="PAS-like_dom_sf"/>
</dbReference>
<dbReference type="Pfam" id="PF08447">
    <property type="entry name" value="PAS_3"/>
    <property type="match status" value="1"/>
</dbReference>
<dbReference type="SMART" id="SM00283">
    <property type="entry name" value="MA"/>
    <property type="match status" value="1"/>
</dbReference>
<protein>
    <submittedName>
        <fullName evidence="10">PAS domain-containing methyl-accepting chemotaxis protein</fullName>
    </submittedName>
</protein>
<dbReference type="InterPro" id="IPR001610">
    <property type="entry name" value="PAC"/>
</dbReference>
<keyword evidence="2" id="KW-1003">Cell membrane</keyword>
<dbReference type="Gene3D" id="3.30.450.20">
    <property type="entry name" value="PAS domain"/>
    <property type="match status" value="2"/>
</dbReference>
<dbReference type="PRINTS" id="PR00260">
    <property type="entry name" value="CHEMTRNSDUCR"/>
</dbReference>
<proteinExistence type="inferred from homology"/>
<evidence type="ECO:0000313" key="11">
    <source>
        <dbReference type="Proteomes" id="UP001300261"/>
    </source>
</evidence>
<name>A0ABT3R6W9_9HYPH</name>
<dbReference type="NCBIfam" id="TIGR00229">
    <property type="entry name" value="sensory_box"/>
    <property type="match status" value="1"/>
</dbReference>
<sequence length="501" mass="54378">MHIYLRTSRLEMFGNSVKRLISSAIEQLSANVMIADPDYKITYMNKAVLDLLAEAEDDIREMFPDFRADQLVGKSIDIFHKNPANQRGVLDGLTSTHRATIRVGKRSFDLVANHIRKGGKRIGTVVEWADAAERLQNVEYHAKLDALGRSQAVIEFNMDGTVLVANDNFLHALGYTLDEIQGKHHSMFIEGSARKGDDYRRFWSDLAEGKFQADEYKRIGKAGKEVWIQATYNPIFDSAGRPYKVVKFASDITAQVLERQRRIVVQQRIDEDLSEIAKAISSAKEQATSSASASEQTSSSVQTVAAAAEELVASIQEISRQVQTALDVSQNAVQEAERSSEIMSGLSEDAKTIGSVIELINGIADQTNLLALNATIEAARAGEAGKGFAVVASEVKNLASQTSKATEEISNQIGTMQETTGQAVKAIEAIMAVINNVGDIAAGIASAVEEQTAVTNDISANMQFAAQGVELITTNMQSISSVTAQIDAATRNVKEASQSLM</sequence>
<dbReference type="PANTHER" id="PTHR32089">
    <property type="entry name" value="METHYL-ACCEPTING CHEMOTAXIS PROTEIN MCPB"/>
    <property type="match status" value="1"/>
</dbReference>
<reference evidence="10 11" key="1">
    <citation type="journal article" date="2016" name="Int. J. Syst. Evol. Microbiol.">
        <title>Labrenzia salina sp. nov., isolated from the rhizosphere of the halophyte Arthrocnemum macrostachyum.</title>
        <authorList>
            <person name="Camacho M."/>
            <person name="Redondo-Gomez S."/>
            <person name="Rodriguez-Llorente I."/>
            <person name="Rohde M."/>
            <person name="Sproer C."/>
            <person name="Schumann P."/>
            <person name="Klenk H.P."/>
            <person name="Montero-Calasanz M.D.C."/>
        </authorList>
    </citation>
    <scope>NUCLEOTIDE SEQUENCE [LARGE SCALE GENOMIC DNA]</scope>
    <source>
        <strain evidence="10 11">DSM 29163</strain>
    </source>
</reference>
<dbReference type="SUPFAM" id="SSF58104">
    <property type="entry name" value="Methyl-accepting chemotaxis protein (MCP) signaling domain"/>
    <property type="match status" value="1"/>
</dbReference>
<keyword evidence="11" id="KW-1185">Reference proteome</keyword>
<organism evidence="10 11">
    <name type="scientific">Roseibium salinum</name>
    <dbReference type="NCBI Taxonomy" id="1604349"/>
    <lineage>
        <taxon>Bacteria</taxon>
        <taxon>Pseudomonadati</taxon>
        <taxon>Pseudomonadota</taxon>
        <taxon>Alphaproteobacteria</taxon>
        <taxon>Hyphomicrobiales</taxon>
        <taxon>Stappiaceae</taxon>
        <taxon>Roseibium</taxon>
    </lineage>
</organism>
<feature type="domain" description="Methyl-accepting transducer" evidence="6">
    <location>
        <begin position="265"/>
        <end position="494"/>
    </location>
</feature>
<keyword evidence="2" id="KW-0997">Cell inner membrane</keyword>
<dbReference type="PROSITE" id="PS50112">
    <property type="entry name" value="PAS"/>
    <property type="match status" value="2"/>
</dbReference>
<dbReference type="SMART" id="SM00086">
    <property type="entry name" value="PAC"/>
    <property type="match status" value="1"/>
</dbReference>
<gene>
    <name evidence="10" type="ORF">ON753_21360</name>
</gene>
<evidence type="ECO:0000256" key="2">
    <source>
        <dbReference type="ARBA" id="ARBA00022519"/>
    </source>
</evidence>